<keyword evidence="1" id="KW-1133">Transmembrane helix</keyword>
<gene>
    <name evidence="2" type="ORF">Poly30_46530</name>
</gene>
<dbReference type="InterPro" id="IPR025187">
    <property type="entry name" value="DUF4112"/>
</dbReference>
<dbReference type="PANTHER" id="PTHR35519">
    <property type="entry name" value="MEMBRANE PROTEINS"/>
    <property type="match status" value="1"/>
</dbReference>
<evidence type="ECO:0000313" key="2">
    <source>
        <dbReference type="EMBL" id="QDV09096.1"/>
    </source>
</evidence>
<evidence type="ECO:0000313" key="3">
    <source>
        <dbReference type="Proteomes" id="UP000320390"/>
    </source>
</evidence>
<reference evidence="2 3" key="1">
    <citation type="submission" date="2019-02" db="EMBL/GenBank/DDBJ databases">
        <title>Deep-cultivation of Planctomycetes and their phenomic and genomic characterization uncovers novel biology.</title>
        <authorList>
            <person name="Wiegand S."/>
            <person name="Jogler M."/>
            <person name="Boedeker C."/>
            <person name="Pinto D."/>
            <person name="Vollmers J."/>
            <person name="Rivas-Marin E."/>
            <person name="Kohn T."/>
            <person name="Peeters S.H."/>
            <person name="Heuer A."/>
            <person name="Rast P."/>
            <person name="Oberbeckmann S."/>
            <person name="Bunk B."/>
            <person name="Jeske O."/>
            <person name="Meyerdierks A."/>
            <person name="Storesund J.E."/>
            <person name="Kallscheuer N."/>
            <person name="Luecker S."/>
            <person name="Lage O.M."/>
            <person name="Pohl T."/>
            <person name="Merkel B.J."/>
            <person name="Hornburger P."/>
            <person name="Mueller R.-W."/>
            <person name="Bruemmer F."/>
            <person name="Labrenz M."/>
            <person name="Spormann A.M."/>
            <person name="Op den Camp H."/>
            <person name="Overmann J."/>
            <person name="Amann R."/>
            <person name="Jetten M.S.M."/>
            <person name="Mascher T."/>
            <person name="Medema M.H."/>
            <person name="Devos D.P."/>
            <person name="Kaster A.-K."/>
            <person name="Ovreas L."/>
            <person name="Rohde M."/>
            <person name="Galperin M.Y."/>
            <person name="Jogler C."/>
        </authorList>
    </citation>
    <scope>NUCLEOTIDE SEQUENCE [LARGE SCALE GENOMIC DNA]</scope>
    <source>
        <strain evidence="2 3">Poly30</strain>
    </source>
</reference>
<evidence type="ECO:0000256" key="1">
    <source>
        <dbReference type="SAM" id="Phobius"/>
    </source>
</evidence>
<keyword evidence="1" id="KW-0472">Membrane</keyword>
<accession>A0A518EYC6</accession>
<feature type="transmembrane region" description="Helical" evidence="1">
    <location>
        <begin position="51"/>
        <end position="72"/>
    </location>
</feature>
<proteinExistence type="predicted"/>
<dbReference type="EMBL" id="CP036434">
    <property type="protein sequence ID" value="QDV09096.1"/>
    <property type="molecule type" value="Genomic_DNA"/>
</dbReference>
<keyword evidence="3" id="KW-1185">Reference proteome</keyword>
<name>A0A518EYC6_9BACT</name>
<dbReference type="PANTHER" id="PTHR35519:SF2">
    <property type="entry name" value="PH DOMAIN PROTEIN"/>
    <property type="match status" value="1"/>
</dbReference>
<dbReference type="AlphaFoldDB" id="A0A518EYC6"/>
<evidence type="ECO:0008006" key="4">
    <source>
        <dbReference type="Google" id="ProtNLM"/>
    </source>
</evidence>
<dbReference type="Proteomes" id="UP000320390">
    <property type="component" value="Chromosome"/>
</dbReference>
<sequence length="132" mass="14347">MDTQPRPARVEIVPPPSPHDATVEHLEKFADLMDRRFTIPGSTIGVGLDSILGFLPVVGDAATAGPGLYLIARAHRMGIRKRTLLLMGKNLLIDLGVGSIPLLGDLFDIAFRSNVKNVELIKRDLRKQAALS</sequence>
<keyword evidence="1" id="KW-0812">Transmembrane</keyword>
<organism evidence="2 3">
    <name type="scientific">Saltatorellus ferox</name>
    <dbReference type="NCBI Taxonomy" id="2528018"/>
    <lineage>
        <taxon>Bacteria</taxon>
        <taxon>Pseudomonadati</taxon>
        <taxon>Planctomycetota</taxon>
        <taxon>Planctomycetia</taxon>
        <taxon>Planctomycetia incertae sedis</taxon>
        <taxon>Saltatorellus</taxon>
    </lineage>
</organism>
<protein>
    <recommendedName>
        <fullName evidence="4">DUF4112 domain-containing protein</fullName>
    </recommendedName>
</protein>
<dbReference type="Pfam" id="PF13430">
    <property type="entry name" value="DUF4112"/>
    <property type="match status" value="1"/>
</dbReference>